<feature type="transmembrane region" description="Helical" evidence="2">
    <location>
        <begin position="23"/>
        <end position="46"/>
    </location>
</feature>
<feature type="region of interest" description="Disordered" evidence="1">
    <location>
        <begin position="149"/>
        <end position="183"/>
    </location>
</feature>
<gene>
    <name evidence="3" type="ORF">AJ79_00638</name>
</gene>
<sequence length="974" mass="109906">MFPRQPTRATVPSRGALRVLRQIAWAGTTIGAIGGFCAVGTITYDLHRRVQYAERIVQTKRSLQTSCPNYAGTGAATMSQMMEAAEAGEFLGLVGFKRKAARARRLQQEQEEGLADEARGEGAKAAEDKDGDTGISSESLEAADIASHDHLKPATSPLEADKLSPDSSTRRPSRKAYDPDSEQTICVPEAFREKYQNLPPTDPVLAVQRLLDERLLGEASVKFLRYATVDGIKHDADAMKDMGLHLLYTNLHRNRVAMAQKIFYYYFGEKGMLSAPLWEILMLAYWRNGRYETLSTLYLDYANKFELSPAMLRVVLKSLLICHRLSAAKALLFKHIQNDKACGACGIYLEKLWQRTRSIVLVESQFRKLLDTLATHKIAPTKRLFDPLLMAYVEFGMYDKADLLVATMQDVYNIKLEHRTLGLVAYGKALKCDWEGVKQVMVKMHELNIPSEHSRMFAHVFHRVFLEFWVANPGYAVYEFVFDAINNFGLAPDKLLFEQIVKAFIQKGTVEMVEELLQTAEAKNWNVKLERAYFMGLLQEARLSAKCSPAGLWRMFRATEQKFAYAAASRQVLGYDTTSFPVDDSEKKPNSEETAAMWRRAMTMPESSRHLRQFTPLHVQMMHFINVGKTHLALTSFRDASKSGMVMKHLHLNLAVTASILMNGDTRDAKAILEEFKALQAPGRPVPPLFFQGVMRATALDETEALKMAVFNYYAILEQKLLPIKHMATNCLAGRLCLVGNHSAVLDIFRTVNKSKYAVFTPFDSVSLQYLVRAFARTGNFKGVRWAIFTALNRPSALGKRLIDEVELFVARAGGRSYRIPNHFTREIWDKERKRIASLATVLRFKYKTKSLGRDRYITFPEVIKALREDGVQTEPAAAAAGAAAKTTKTAKPAPQLTGDRSEDFRYMGYIIDNWRERAEFEKCFPPNEVEEKDWSEDAVLAEGMEEGTVDEVVEEEDEEVGVVQEPAAQGERV</sequence>
<protein>
    <recommendedName>
        <fullName evidence="5">Pentatricopeptide repeat protein</fullName>
    </recommendedName>
</protein>
<comment type="caution">
    <text evidence="3">The sequence shown here is derived from an EMBL/GenBank/DDBJ whole genome shotgun (WGS) entry which is preliminary data.</text>
</comment>
<evidence type="ECO:0000313" key="4">
    <source>
        <dbReference type="Proteomes" id="UP000223968"/>
    </source>
</evidence>
<keyword evidence="2" id="KW-0812">Transmembrane</keyword>
<feature type="compositionally biased region" description="Basic and acidic residues" evidence="1">
    <location>
        <begin position="116"/>
        <end position="132"/>
    </location>
</feature>
<name>A0A2B7YB24_9EURO</name>
<feature type="region of interest" description="Disordered" evidence="1">
    <location>
        <begin position="953"/>
        <end position="974"/>
    </location>
</feature>
<organism evidence="3 4">
    <name type="scientific">Helicocarpus griseus UAMH5409</name>
    <dbReference type="NCBI Taxonomy" id="1447875"/>
    <lineage>
        <taxon>Eukaryota</taxon>
        <taxon>Fungi</taxon>
        <taxon>Dikarya</taxon>
        <taxon>Ascomycota</taxon>
        <taxon>Pezizomycotina</taxon>
        <taxon>Eurotiomycetes</taxon>
        <taxon>Eurotiomycetidae</taxon>
        <taxon>Onygenales</taxon>
        <taxon>Ajellomycetaceae</taxon>
        <taxon>Helicocarpus</taxon>
    </lineage>
</organism>
<proteinExistence type="predicted"/>
<feature type="region of interest" description="Disordered" evidence="1">
    <location>
        <begin position="107"/>
        <end position="135"/>
    </location>
</feature>
<keyword evidence="4" id="KW-1185">Reference proteome</keyword>
<dbReference type="EMBL" id="PDNB01000005">
    <property type="protein sequence ID" value="PGH18299.1"/>
    <property type="molecule type" value="Genomic_DNA"/>
</dbReference>
<evidence type="ECO:0000256" key="1">
    <source>
        <dbReference type="SAM" id="MobiDB-lite"/>
    </source>
</evidence>
<dbReference type="AlphaFoldDB" id="A0A2B7YB24"/>
<dbReference type="Proteomes" id="UP000223968">
    <property type="component" value="Unassembled WGS sequence"/>
</dbReference>
<evidence type="ECO:0000313" key="3">
    <source>
        <dbReference type="EMBL" id="PGH18299.1"/>
    </source>
</evidence>
<keyword evidence="2" id="KW-1133">Transmembrane helix</keyword>
<keyword evidence="2" id="KW-0472">Membrane</keyword>
<evidence type="ECO:0000256" key="2">
    <source>
        <dbReference type="SAM" id="Phobius"/>
    </source>
</evidence>
<accession>A0A2B7YB24</accession>
<dbReference type="STRING" id="1447875.A0A2B7YB24"/>
<dbReference type="OrthoDB" id="3026777at2759"/>
<reference evidence="3 4" key="1">
    <citation type="submission" date="2017-10" db="EMBL/GenBank/DDBJ databases">
        <title>Comparative genomics in systemic dimorphic fungi from Ajellomycetaceae.</title>
        <authorList>
            <person name="Munoz J.F."/>
            <person name="Mcewen J.G."/>
            <person name="Clay O.K."/>
            <person name="Cuomo C.A."/>
        </authorList>
    </citation>
    <scope>NUCLEOTIDE SEQUENCE [LARGE SCALE GENOMIC DNA]</scope>
    <source>
        <strain evidence="3 4">UAMH5409</strain>
    </source>
</reference>
<evidence type="ECO:0008006" key="5">
    <source>
        <dbReference type="Google" id="ProtNLM"/>
    </source>
</evidence>